<dbReference type="GO" id="GO:0006412">
    <property type="term" value="P:translation"/>
    <property type="evidence" value="ECO:0007669"/>
    <property type="project" value="TreeGrafter"/>
</dbReference>
<comment type="caution">
    <text evidence="9">The sequence shown here is derived from an EMBL/GenBank/DDBJ whole genome shotgun (WGS) entry which is preliminary data.</text>
</comment>
<gene>
    <name evidence="9" type="primary">MRPL51</name>
    <name evidence="9" type="ORF">SK128_022277</name>
</gene>
<dbReference type="PANTHER" id="PTHR13409">
    <property type="entry name" value="MITOCHONDRIAL 39S RIBOSOMAL PROTEIN L51"/>
    <property type="match status" value="1"/>
</dbReference>
<evidence type="ECO:0000256" key="5">
    <source>
        <dbReference type="ARBA" id="ARBA00023128"/>
    </source>
</evidence>
<evidence type="ECO:0000256" key="6">
    <source>
        <dbReference type="ARBA" id="ARBA00023274"/>
    </source>
</evidence>
<evidence type="ECO:0000256" key="3">
    <source>
        <dbReference type="ARBA" id="ARBA00022946"/>
    </source>
</evidence>
<keyword evidence="6" id="KW-0687">Ribonucleoprotein</keyword>
<keyword evidence="4 9" id="KW-0689">Ribosomal protein</keyword>
<dbReference type="Pfam" id="PF10244">
    <property type="entry name" value="MRP-L51"/>
    <property type="match status" value="1"/>
</dbReference>
<keyword evidence="3" id="KW-0809">Transit peptide</keyword>
<dbReference type="GO" id="GO:0003735">
    <property type="term" value="F:structural constituent of ribosome"/>
    <property type="evidence" value="ECO:0007669"/>
    <property type="project" value="InterPro"/>
</dbReference>
<keyword evidence="5" id="KW-0496">Mitochondrion</keyword>
<dbReference type="InterPro" id="IPR019373">
    <property type="entry name" value="Ribosomal_mL51"/>
</dbReference>
<reference evidence="9 10" key="1">
    <citation type="submission" date="2023-11" db="EMBL/GenBank/DDBJ databases">
        <title>Halocaridina rubra genome assembly.</title>
        <authorList>
            <person name="Smith C."/>
        </authorList>
    </citation>
    <scope>NUCLEOTIDE SEQUENCE [LARGE SCALE GENOMIC DNA]</scope>
    <source>
        <strain evidence="9">EP-1</strain>
        <tissue evidence="9">Whole</tissue>
    </source>
</reference>
<dbReference type="EMBL" id="JAXCGZ010021358">
    <property type="protein sequence ID" value="KAK7053121.1"/>
    <property type="molecule type" value="Genomic_DNA"/>
</dbReference>
<comment type="similarity">
    <text evidence="2">Belongs to the mitochondrion-specific ribosomal protein mL51 family.</text>
</comment>
<dbReference type="AlphaFoldDB" id="A0AAN8WI21"/>
<protein>
    <recommendedName>
        <fullName evidence="7">Large ribosomal subunit protein mL51</fullName>
    </recommendedName>
    <alternativeName>
        <fullName evidence="8">39S ribosomal protein L51, mitochondrial</fullName>
    </alternativeName>
</protein>
<evidence type="ECO:0000256" key="7">
    <source>
        <dbReference type="ARBA" id="ARBA00035182"/>
    </source>
</evidence>
<sequence>VPCICNIHITDIKMVSVLGSLTKVFGLVGNNLFSTSTVVRSISQCMTQNTSWKSQTWTPLVTTVRYRYYADKIAKGPLLRNYGYEDKLHTKGLLPHMKSDRRLPIPIYRPKNNWATKRALFGQNDYIDILGNGTLHPTQVCYSVPYWLRGFKGNEFQMLLRKRKFFGKHMRLYRPSKYRDMNLRIRWLYRYLNRKTRDYFWKKA</sequence>
<comment type="subcellular location">
    <subcellularLocation>
        <location evidence="1">Mitochondrion</location>
    </subcellularLocation>
</comment>
<proteinExistence type="inferred from homology"/>
<evidence type="ECO:0000256" key="4">
    <source>
        <dbReference type="ARBA" id="ARBA00022980"/>
    </source>
</evidence>
<evidence type="ECO:0000313" key="10">
    <source>
        <dbReference type="Proteomes" id="UP001381693"/>
    </source>
</evidence>
<dbReference type="Proteomes" id="UP001381693">
    <property type="component" value="Unassembled WGS sequence"/>
</dbReference>
<feature type="non-terminal residue" evidence="9">
    <location>
        <position position="1"/>
    </location>
</feature>
<name>A0AAN8WI21_HALRR</name>
<evidence type="ECO:0000256" key="8">
    <source>
        <dbReference type="ARBA" id="ARBA00035419"/>
    </source>
</evidence>
<accession>A0AAN8WI21</accession>
<evidence type="ECO:0000313" key="9">
    <source>
        <dbReference type="EMBL" id="KAK7053121.1"/>
    </source>
</evidence>
<evidence type="ECO:0000256" key="1">
    <source>
        <dbReference type="ARBA" id="ARBA00004173"/>
    </source>
</evidence>
<dbReference type="GO" id="GO:0005762">
    <property type="term" value="C:mitochondrial large ribosomal subunit"/>
    <property type="evidence" value="ECO:0007669"/>
    <property type="project" value="TreeGrafter"/>
</dbReference>
<organism evidence="9 10">
    <name type="scientific">Halocaridina rubra</name>
    <name type="common">Hawaiian red shrimp</name>
    <dbReference type="NCBI Taxonomy" id="373956"/>
    <lineage>
        <taxon>Eukaryota</taxon>
        <taxon>Metazoa</taxon>
        <taxon>Ecdysozoa</taxon>
        <taxon>Arthropoda</taxon>
        <taxon>Crustacea</taxon>
        <taxon>Multicrustacea</taxon>
        <taxon>Malacostraca</taxon>
        <taxon>Eumalacostraca</taxon>
        <taxon>Eucarida</taxon>
        <taxon>Decapoda</taxon>
        <taxon>Pleocyemata</taxon>
        <taxon>Caridea</taxon>
        <taxon>Atyoidea</taxon>
        <taxon>Atyidae</taxon>
        <taxon>Halocaridina</taxon>
    </lineage>
</organism>
<dbReference type="PANTHER" id="PTHR13409:SF0">
    <property type="entry name" value="LARGE RIBOSOMAL SUBUNIT PROTEIN ML51"/>
    <property type="match status" value="1"/>
</dbReference>
<keyword evidence="10" id="KW-1185">Reference proteome</keyword>
<evidence type="ECO:0000256" key="2">
    <source>
        <dbReference type="ARBA" id="ARBA00010972"/>
    </source>
</evidence>